<feature type="region of interest" description="Disordered" evidence="1">
    <location>
        <begin position="36"/>
        <end position="61"/>
    </location>
</feature>
<evidence type="ECO:0000256" key="1">
    <source>
        <dbReference type="SAM" id="MobiDB-lite"/>
    </source>
</evidence>
<evidence type="ECO:0000313" key="3">
    <source>
        <dbReference type="Proteomes" id="UP000324222"/>
    </source>
</evidence>
<gene>
    <name evidence="2" type="ORF">E2C01_010857</name>
</gene>
<reference evidence="2 3" key="1">
    <citation type="submission" date="2019-05" db="EMBL/GenBank/DDBJ databases">
        <title>Another draft genome of Portunus trituberculatus and its Hox gene families provides insights of decapod evolution.</title>
        <authorList>
            <person name="Jeong J.-H."/>
            <person name="Song I."/>
            <person name="Kim S."/>
            <person name="Choi T."/>
            <person name="Kim D."/>
            <person name="Ryu S."/>
            <person name="Kim W."/>
        </authorList>
    </citation>
    <scope>NUCLEOTIDE SEQUENCE [LARGE SCALE GENOMIC DNA]</scope>
    <source>
        <tissue evidence="2">Muscle</tissue>
    </source>
</reference>
<evidence type="ECO:0000313" key="2">
    <source>
        <dbReference type="EMBL" id="MPC17986.1"/>
    </source>
</evidence>
<protein>
    <submittedName>
        <fullName evidence="2">Uncharacterized protein</fullName>
    </submittedName>
</protein>
<accession>A0A5B7DA05</accession>
<dbReference type="AlphaFoldDB" id="A0A5B7DA05"/>
<name>A0A5B7DA05_PORTR</name>
<proteinExistence type="predicted"/>
<organism evidence="2 3">
    <name type="scientific">Portunus trituberculatus</name>
    <name type="common">Swimming crab</name>
    <name type="synonym">Neptunus trituberculatus</name>
    <dbReference type="NCBI Taxonomy" id="210409"/>
    <lineage>
        <taxon>Eukaryota</taxon>
        <taxon>Metazoa</taxon>
        <taxon>Ecdysozoa</taxon>
        <taxon>Arthropoda</taxon>
        <taxon>Crustacea</taxon>
        <taxon>Multicrustacea</taxon>
        <taxon>Malacostraca</taxon>
        <taxon>Eumalacostraca</taxon>
        <taxon>Eucarida</taxon>
        <taxon>Decapoda</taxon>
        <taxon>Pleocyemata</taxon>
        <taxon>Brachyura</taxon>
        <taxon>Eubrachyura</taxon>
        <taxon>Portunoidea</taxon>
        <taxon>Portunidae</taxon>
        <taxon>Portuninae</taxon>
        <taxon>Portunus</taxon>
    </lineage>
</organism>
<dbReference type="Proteomes" id="UP000324222">
    <property type="component" value="Unassembled WGS sequence"/>
</dbReference>
<dbReference type="EMBL" id="VSRR010000637">
    <property type="protein sequence ID" value="MPC17986.1"/>
    <property type="molecule type" value="Genomic_DNA"/>
</dbReference>
<feature type="compositionally biased region" description="Polar residues" evidence="1">
    <location>
        <begin position="39"/>
        <end position="52"/>
    </location>
</feature>
<keyword evidence="3" id="KW-1185">Reference proteome</keyword>
<comment type="caution">
    <text evidence="2">The sequence shown here is derived from an EMBL/GenBank/DDBJ whole genome shotgun (WGS) entry which is preliminary data.</text>
</comment>
<sequence length="61" mass="7005">MQENVILMTTVARYNWRRGNVDAKEPLFTITVVIPGNIPPNQQKQNTKSTSVLRDYEEGLE</sequence>